<dbReference type="GO" id="GO:0015031">
    <property type="term" value="P:protein transport"/>
    <property type="evidence" value="ECO:0007669"/>
    <property type="project" value="UniProtKB-KW"/>
</dbReference>
<comment type="function">
    <text evidence="1">Involved in protein precursor import into chloroplasts. May be part of an intermediate translocation complex acting as a protein-conducting channel at the inner envelope.</text>
</comment>
<keyword evidence="1" id="KW-1133">Transmembrane helix</keyword>
<keyword evidence="1" id="KW-0472">Membrane</keyword>
<reference evidence="4" key="2">
    <citation type="journal article" date="2021" name="Nat. Plants">
        <title>Gene duplications and phylogenomic conflict underlie major pulses of phenotypic evolution in gymnosperms.</title>
        <authorList>
            <person name="Stull G.W."/>
            <person name="Qu X.J."/>
            <person name="Parins-Fukuchi C."/>
            <person name="Yang Y.Y."/>
            <person name="Yang J.B."/>
            <person name="Yang Z.Y."/>
            <person name="Hu Y."/>
            <person name="Ma H."/>
            <person name="Soltis P.S."/>
            <person name="Soltis D.E."/>
            <person name="Li D.Z."/>
            <person name="Smith S.A."/>
            <person name="Yi T.S."/>
        </authorList>
    </citation>
    <scope>NUCLEOTIDE SEQUENCE</scope>
</reference>
<feature type="compositionally biased region" description="Basic and acidic residues" evidence="2">
    <location>
        <begin position="1691"/>
        <end position="1735"/>
    </location>
</feature>
<comment type="subunit">
    <text evidence="1">Part of the Tic complex.</text>
</comment>
<feature type="transmembrane region" description="Helical" evidence="1">
    <location>
        <begin position="268"/>
        <end position="288"/>
    </location>
</feature>
<keyword evidence="1" id="KW-0653">Protein transport</keyword>
<evidence type="ECO:0000313" key="4">
    <source>
        <dbReference type="EMBL" id="QYB22449.1"/>
    </source>
</evidence>
<accession>A0A3S5IBY3</accession>
<dbReference type="PANTHER" id="PTHR33163">
    <property type="entry name" value="PROTEIN TIC 214-RELATED"/>
    <property type="match status" value="1"/>
</dbReference>
<dbReference type="GO" id="GO:0009706">
    <property type="term" value="C:chloroplast inner membrane"/>
    <property type="evidence" value="ECO:0007669"/>
    <property type="project" value="UniProtKB-SubCell"/>
</dbReference>
<feature type="transmembrane region" description="Helical" evidence="1">
    <location>
        <begin position="216"/>
        <end position="234"/>
    </location>
</feature>
<dbReference type="PANTHER" id="PTHR33163:SF40">
    <property type="entry name" value="PROTEIN TIC 214"/>
    <property type="match status" value="1"/>
</dbReference>
<organism evidence="3">
    <name type="scientific">Saxegothaea conspicua</name>
    <dbReference type="NCBI Taxonomy" id="56905"/>
    <lineage>
        <taxon>Eukaryota</taxon>
        <taxon>Viridiplantae</taxon>
        <taxon>Streptophyta</taxon>
        <taxon>Embryophyta</taxon>
        <taxon>Tracheophyta</taxon>
        <taxon>Spermatophyta</taxon>
        <taxon>Pinopsida</taxon>
        <taxon>Pinidae</taxon>
        <taxon>Conifers II</taxon>
        <taxon>Araucariales</taxon>
        <taxon>Podocarpaceae</taxon>
        <taxon>Saxegothaea</taxon>
    </lineage>
</organism>
<keyword evidence="1 3" id="KW-0150">Chloroplast</keyword>
<dbReference type="EMBL" id="MW470992">
    <property type="protein sequence ID" value="QYB22449.1"/>
    <property type="molecule type" value="Genomic_DNA"/>
</dbReference>
<feature type="transmembrane region" description="Helical" evidence="1">
    <location>
        <begin position="177"/>
        <end position="196"/>
    </location>
</feature>
<proteinExistence type="inferred from homology"/>
<feature type="transmembrane region" description="Helical" evidence="1">
    <location>
        <begin position="67"/>
        <end position="89"/>
    </location>
</feature>
<evidence type="ECO:0000256" key="1">
    <source>
        <dbReference type="RuleBase" id="RU364085"/>
    </source>
</evidence>
<evidence type="ECO:0000313" key="3">
    <source>
        <dbReference type="EMBL" id="BBF91299.1"/>
    </source>
</evidence>
<reference evidence="4" key="3">
    <citation type="submission" date="2021-01" db="EMBL/GenBank/DDBJ databases">
        <authorList>
            <person name="Stull G."/>
            <person name="Qu X.-J."/>
            <person name="Parins-Fukuchi C."/>
            <person name="Yang Y.-Y."/>
            <person name="Yang J.-B."/>
            <person name="Yang Z.-Y."/>
            <person name="Hu Y."/>
            <person name="Ma H."/>
            <person name="Soltis P."/>
            <person name="Soltis D."/>
            <person name="Li D.-Z."/>
            <person name="Smith S."/>
            <person name="Yi T.-S."/>
        </authorList>
    </citation>
    <scope>NUCLEOTIDE SEQUENCE</scope>
</reference>
<feature type="region of interest" description="Disordered" evidence="2">
    <location>
        <begin position="1910"/>
        <end position="1945"/>
    </location>
</feature>
<dbReference type="EMBL" id="AP018906">
    <property type="protein sequence ID" value="BBF91299.1"/>
    <property type="molecule type" value="Genomic_DNA"/>
</dbReference>
<keyword evidence="1" id="KW-0812">Transmembrane</keyword>
<keyword evidence="1" id="KW-0813">Transport</keyword>
<feature type="transmembrane region" description="Helical" evidence="1">
    <location>
        <begin position="152"/>
        <end position="170"/>
    </location>
</feature>
<keyword evidence="1 3" id="KW-0934">Plastid</keyword>
<geneLocation type="chloroplast" evidence="3"/>
<dbReference type="Pfam" id="PF05758">
    <property type="entry name" value="Ycf1"/>
    <property type="match status" value="2"/>
</dbReference>
<comment type="subcellular location">
    <subcellularLocation>
        <location evidence="1">Plastid</location>
        <location evidence="1">Chloroplast inner membrane</location>
    </subcellularLocation>
</comment>
<gene>
    <name evidence="3" type="primary">ycf1</name>
    <name evidence="1" type="synonym">TIC214</name>
</gene>
<protein>
    <recommendedName>
        <fullName evidence="1">Protein TIC 214</fullName>
    </recommendedName>
    <alternativeName>
        <fullName evidence="1">Translocon at the inner envelope membrane of chloroplasts 214</fullName>
    </alternativeName>
</protein>
<comment type="similarity">
    <text evidence="1">Belongs to the TIC214 family.</text>
</comment>
<dbReference type="InterPro" id="IPR008896">
    <property type="entry name" value="TIC214"/>
</dbReference>
<sequence>MLILSRAEFEPRPIDKSCKVNYTNATHYYTTRLYHSKLYPSKVFSLQTMLNSFVTFLYAWLQAYNCVLLFGLFYGFLSTLPLGPSQIYFTRSFILEHDERKRSELQKKFLGQEKGFRLRESHVILSGSLLAQAVVFLSIYCAPIYGVFFKPHAMLLLAIPIVYVIIHKYIQDISPNPIKLFLIGGILQLMNPVLFFSDSVFTRLINLLLFRYTANFVFLISVFIGWLSGQIFFIKCAKLFCLRIERDSALLGSKYLLSKRYIKETFKILFFGYFFLFCFGGSIPSLIFTKRFKEELFGRRAFVEPFPTIRKSLQELREGTQGEDTRVRLFTKYSDKETSKRKKEPVVVPIQSETEADAKVAEVDQELKPVVVPIQSETEADAKVAEVDQELKKVDEKKPYPIEFIISPWMGKTWPNLFYDYRRWNWPLRYIEVKYESRVQWHFLGPLKTEVSDYFFDTCVSDGRERLSFTSSPSISLYAKMIREKRALPSGSVSGSEIDCSNEDNLDKWIVAKRSRRDYLGSELEDRVKAISKGSSILDVMEKRVKFSTESGRRLPEIEDPFLSGPVRGIMEHSESPWIPLCKSENKFYEDILTRRLSERLREQPHTPEEKLKRKRTINQIKKILLLMNKNKIRKEMGTKFRKHRETGFIRSKAMDIARDFFWLSHYRFSFRLPITPSSFIIKMHKGKPKRIRISGGSNKLISKDIEQTMMQLYYFSAFLDRTEKEKYTDRNGIGRLHEGSISREGALCKLIDNLILFINMDLEKQLSTFEGDNKIYDQKEKEDLEKNISAHLLPFPENKKVKSIVKFWLPLFDLFQRRKVGLKKLEKLVISKRKAEKSLNPNIYGLFNKIFLNELKLSEIKRDVPFWASKLRTGSYDDFGEKNDLDVGAPEIRSALNLDPKGEDIPIISWIWETDDDRTIIKGSVRAQRRNLNTWMLIDPYVRSSFFVRYSEMRVKEEVRRKSKRKEKRKVNFYTKRSRLKHSRGPLRKMYKPFTTRAELGRLEELTWMDEEFVQFVRSVGLVSFLYIRKFILIPLFIITKNIVRTLLLQFPMEWKQDWDDWTKEMYVICDYDGVEYSETEYPEDFWEIGIQIKILSPFRFKPWHDEHPEADAGYLTMNPIVLIEKPFYDAVRDSKAQRKEDMFQVIWDEFLGPVRRFWGPRIKKAISRIKGVLRPVIGRIKEILKRIKESIGRVIGRIKEVIKRFMIKFDKLIKHIKELIGQVIERIKNWMIHIKELIGQVTERFKNWIGLVMKRIQWIKKSELRPGNKSIDDVEMNYQVASQLRMKTKQRVEDKSVIKTQPNVKKSTNKIKQRVEDKSVIKTRPNVEKSTDKSKQKTDEIKQITETYLLNLEVYAKLKKENDQYYHDIGSGLQDKLVQKIREITSRKKSVRFNNSRYSKKLFLIRKLLVIKFKLNVINLTDSILEFWNRSKRKIAAIGNNFSIQSFFTKKTQDLKIGPDKISQAYVFHKMWQIRVMNKSYAKELLKSRTSSPLIQKNIKELLDIQGILESKQPQDLKANHWKQWLNFCYGYRVSKTKGSLFSQVWSRIAPHKWGNRLSKQWSKREIESFLGMLCKWNKRYRYDLLAYNYLDYRKEHLHGPVVQDMVIRNIPDHPNTNKKTRKTLVSNFFALDKSDLKLRKSKTKLNKTEFELDKIKLNKSDERSDKKSDEKEKNEIIGEDYMKIFAEKKETDQISEKETNQISEKETNQISEKETNQISEKETNQISEKETNDSLGRSKSKLKSNQSKKDIKSNQSKMDFNKNKADESLLIDFLDGYKFLKSYWFFPIFAENRELSEVIQTIRSDLSPLIEYCERRLAADKYLSELNSYYSELCKERAKKVRDINKIIEIRSNLSRLSASLEELSPPMTKFIKKAYAKSDLKLPWLKPNVSLHLTIKKKKISKNLLEEETEATPQKTRETTEETEATPQKTGETPEETEATREAKIQLIREEISKLMRKEAGQVFELPTTTEFRPGCEAYYEVALMDYLRKADEDLFVPLNKVRQTFRLHKELVKFEEKLVEAIDAFHFISAKRESISERDFWKKKFSKNFFHIFNDVAELDRFPTIQLQTSEAFKIVVKRMKEAMQPKKQDNEEKRDDNDKNAYNELKFQLKPGWKKGDDINMGLLTNRARARVNIHPISRTGGIYLLKEELWFLSRYEYIVNTLDFLLYSDSNKSESDKSKSDESKSNKAEPAKDEKVHEKKRKRRGDAPLSTRAIRQLHRICHRKDATDIVVFLHKFYRKRYAEVLELQHMKKEKHIAKYIANYLSFNDSPHYWALLGRCDDRSLVDQMLFDMWLDPLVCLSAVSKDIRVLKLNNRFREGLYVDLSDRSVRRILNDKISSSLIFEDILLPRRRREFRILNRLNLENNLGEQSTECSNGKEYVQSDEELMEKGQYLGIDTTQEMKRFLWPRYRVEDLICMNRYWWNRYNRSRTVLKVRMYPKMDNWNSWENFLCLITEYMRKLLFLMDSVMKKLLFYLSQLLLFYFTGW</sequence>
<keyword evidence="1" id="KW-1001">Plastid inner membrane</keyword>
<reference evidence="3" key="1">
    <citation type="journal article" date="2018" name="Mol. Phylogenet. Evol.">
        <title>Enlarged and highly repetitive plastome of Lagarostrobos and plastid phylogenomics of Podocarpaceae.</title>
        <authorList>
            <person name="Sudianto E."/>
            <person name="Wu C.-S."/>
            <person name="Leonhard L."/>
            <person name="Martine W.F."/>
            <person name="Chaw S.-M."/>
        </authorList>
    </citation>
    <scope>NUCLEOTIDE SEQUENCE</scope>
</reference>
<feature type="compositionally biased region" description="Basic and acidic residues" evidence="2">
    <location>
        <begin position="2179"/>
        <end position="2204"/>
    </location>
</feature>
<evidence type="ECO:0000256" key="2">
    <source>
        <dbReference type="SAM" id="MobiDB-lite"/>
    </source>
</evidence>
<feature type="region of interest" description="Disordered" evidence="2">
    <location>
        <begin position="2179"/>
        <end position="2215"/>
    </location>
</feature>
<feature type="region of interest" description="Disordered" evidence="2">
    <location>
        <begin position="1691"/>
        <end position="1761"/>
    </location>
</feature>
<name>A0A3S5IBY3_9CONI</name>